<keyword evidence="2" id="KW-1185">Reference proteome</keyword>
<protein>
    <submittedName>
        <fullName evidence="1">Uncharacterized protein</fullName>
    </submittedName>
</protein>
<reference evidence="1 2" key="1">
    <citation type="journal article" date="2022" name="Plant J.">
        <title>Chromosome-level genome of Camellia lanceoleosa provides a valuable resource for understanding genome evolution and self-incompatibility.</title>
        <authorList>
            <person name="Gong W."/>
            <person name="Xiao S."/>
            <person name="Wang L."/>
            <person name="Liao Z."/>
            <person name="Chang Y."/>
            <person name="Mo W."/>
            <person name="Hu G."/>
            <person name="Li W."/>
            <person name="Zhao G."/>
            <person name="Zhu H."/>
            <person name="Hu X."/>
            <person name="Ji K."/>
            <person name="Xiang X."/>
            <person name="Song Q."/>
            <person name="Yuan D."/>
            <person name="Jin S."/>
            <person name="Zhang L."/>
        </authorList>
    </citation>
    <scope>NUCLEOTIDE SEQUENCE [LARGE SCALE GENOMIC DNA]</scope>
    <source>
        <strain evidence="1">SQ_2022a</strain>
    </source>
</reference>
<organism evidence="1 2">
    <name type="scientific">Camellia lanceoleosa</name>
    <dbReference type="NCBI Taxonomy" id="1840588"/>
    <lineage>
        <taxon>Eukaryota</taxon>
        <taxon>Viridiplantae</taxon>
        <taxon>Streptophyta</taxon>
        <taxon>Embryophyta</taxon>
        <taxon>Tracheophyta</taxon>
        <taxon>Spermatophyta</taxon>
        <taxon>Magnoliopsida</taxon>
        <taxon>eudicotyledons</taxon>
        <taxon>Gunneridae</taxon>
        <taxon>Pentapetalae</taxon>
        <taxon>asterids</taxon>
        <taxon>Ericales</taxon>
        <taxon>Theaceae</taxon>
        <taxon>Camellia</taxon>
    </lineage>
</organism>
<name>A0ACC0GU06_9ERIC</name>
<evidence type="ECO:0000313" key="2">
    <source>
        <dbReference type="Proteomes" id="UP001060215"/>
    </source>
</evidence>
<gene>
    <name evidence="1" type="ORF">LOK49_LG08G02696</name>
</gene>
<evidence type="ECO:0000313" key="1">
    <source>
        <dbReference type="EMBL" id="KAI8004201.1"/>
    </source>
</evidence>
<accession>A0ACC0GU06</accession>
<proteinExistence type="predicted"/>
<dbReference type="Proteomes" id="UP001060215">
    <property type="component" value="Chromosome 9"/>
</dbReference>
<comment type="caution">
    <text evidence="1">The sequence shown here is derived from an EMBL/GenBank/DDBJ whole genome shotgun (WGS) entry which is preliminary data.</text>
</comment>
<dbReference type="EMBL" id="CM045766">
    <property type="protein sequence ID" value="KAI8004201.1"/>
    <property type="molecule type" value="Genomic_DNA"/>
</dbReference>
<sequence>MDDTSTTSSCKKGKPRRFWNHREELFLITTMKDVTRVLDAKGMRNRPFPFYEDWLIPFENDRATGELAEDLVDAVATMEKEDANATTKKGEQSPVEQFNMNMGDTDYLMSIAAGLGMYGMSAFIQLWGSSWLSPRNLDVVVLTTTSLADHHKPPEHEHKPPGNPGHKPPTAEVEDGKKPPKGPKPPPKHKPPTPLDIEVEDGKKPPKGPKPPPKHKPPTPEEFEVEDGKKPPKGPKPPPKHKPPTPEEFEVADGKKPPKGPKPPPKHKPPTPEEFEVEYGKKPPKGPKPPPKHKPPTA</sequence>